<feature type="domain" description="Plasmid replication protein C C-terminal" evidence="3">
    <location>
        <begin position="304"/>
        <end position="391"/>
    </location>
</feature>
<evidence type="ECO:0000259" key="2">
    <source>
        <dbReference type="Pfam" id="PF03428"/>
    </source>
</evidence>
<dbReference type="InterPro" id="IPR021760">
    <property type="entry name" value="RepC_C"/>
</dbReference>
<reference evidence="4 5" key="2">
    <citation type="submission" date="2019-01" db="EMBL/GenBank/DDBJ databases">
        <authorList>
            <person name="Li Y."/>
        </authorList>
    </citation>
    <scope>NUCLEOTIDE SEQUENCE [LARGE SCALE GENOMIC DNA]</scope>
    <source>
        <strain evidence="4 5">SK2B-1</strain>
    </source>
</reference>
<feature type="region of interest" description="Disordered" evidence="1">
    <location>
        <begin position="218"/>
        <end position="250"/>
    </location>
</feature>
<evidence type="ECO:0000256" key="1">
    <source>
        <dbReference type="SAM" id="MobiDB-lite"/>
    </source>
</evidence>
<reference evidence="4 5" key="1">
    <citation type="submission" date="2019-01" db="EMBL/GenBank/DDBJ databases">
        <title>Sinorhodobacter populi sp. nov. isolated from the symptomatic bark tissue of Populus euramericana canker.</title>
        <authorList>
            <person name="Xu G."/>
        </authorList>
    </citation>
    <scope>NUCLEOTIDE SEQUENCE [LARGE SCALE GENOMIC DNA]</scope>
    <source>
        <strain evidence="4 5">SK2B-1</strain>
    </source>
</reference>
<proteinExistence type="predicted"/>
<dbReference type="Pfam" id="PF03428">
    <property type="entry name" value="RP-C"/>
    <property type="match status" value="1"/>
</dbReference>
<organism evidence="4 5">
    <name type="scientific">Paenirhodobacter populi</name>
    <dbReference type="NCBI Taxonomy" id="2306993"/>
    <lineage>
        <taxon>Bacteria</taxon>
        <taxon>Pseudomonadati</taxon>
        <taxon>Pseudomonadota</taxon>
        <taxon>Alphaproteobacteria</taxon>
        <taxon>Rhodobacterales</taxon>
        <taxon>Rhodobacter group</taxon>
        <taxon>Paenirhodobacter</taxon>
    </lineage>
</organism>
<gene>
    <name evidence="4" type="ORF">D2T30_04885</name>
</gene>
<dbReference type="Proteomes" id="UP000284476">
    <property type="component" value="Unassembled WGS sequence"/>
</dbReference>
<feature type="domain" description="Plasmid replication protein C N-terminal" evidence="2">
    <location>
        <begin position="23"/>
        <end position="168"/>
    </location>
</feature>
<dbReference type="Pfam" id="PF11800">
    <property type="entry name" value="RP-C_C"/>
    <property type="match status" value="1"/>
</dbReference>
<protein>
    <submittedName>
        <fullName evidence="4">Uncharacterized protein</fullName>
    </submittedName>
</protein>
<evidence type="ECO:0000313" key="4">
    <source>
        <dbReference type="EMBL" id="RWR22966.1"/>
    </source>
</evidence>
<evidence type="ECO:0000259" key="3">
    <source>
        <dbReference type="Pfam" id="PF11800"/>
    </source>
</evidence>
<dbReference type="RefSeq" id="WP_128207950.1">
    <property type="nucleotide sequence ID" value="NZ_JBHRSO010000013.1"/>
</dbReference>
<name>A0A443JR48_9RHOB</name>
<sequence>MMHAKLLSSDSFTGPHAVLPDQLQRSDIEGLLIDLRSALQLSPARLDALLAMMRRTRPSDWTNPDADAVCYAQQQQVAADLGKSTRALRNDEADLVRRGLIERRTFGTGRRCMITGNHGHRFGLSFTPLIRQIGHLLDLRDIVHRERRQQQALRLVCSALRQEFRRCLARLQLVGSLDDAVLALTLRFSDWPRRFENMGFAELEAHRVEVESALREANEISEAGQSTSGRPEVDVRQSFQDSTKDKPESCSCREQVEAAFATALHGTTPTRKLEVPVKLPEFTPSQLYSLSSEEMRLWIDCFRHDRPRPVATDILQAAVRRVPEMGINEAAWREAADSMGPMKAALAILVIDSNQNHPVTPVRNPGGLLRVFTRLDSKGRLNLQGSLFGLYERSRLPHATQ</sequence>
<accession>A0A443JR48</accession>
<dbReference type="InterPro" id="IPR005090">
    <property type="entry name" value="RepC_N"/>
</dbReference>
<comment type="caution">
    <text evidence="4">The sequence shown here is derived from an EMBL/GenBank/DDBJ whole genome shotgun (WGS) entry which is preliminary data.</text>
</comment>
<dbReference type="AlphaFoldDB" id="A0A443JR48"/>
<dbReference type="EMBL" id="SAUZ01000004">
    <property type="protein sequence ID" value="RWR22966.1"/>
    <property type="molecule type" value="Genomic_DNA"/>
</dbReference>
<evidence type="ECO:0000313" key="5">
    <source>
        <dbReference type="Proteomes" id="UP000284476"/>
    </source>
</evidence>